<protein>
    <submittedName>
        <fullName evidence="1">Uncharacterized protein</fullName>
    </submittedName>
</protein>
<organism evidence="1">
    <name type="scientific">Siphoviridae sp. ctqwY3</name>
    <dbReference type="NCBI Taxonomy" id="2827951"/>
    <lineage>
        <taxon>Viruses</taxon>
        <taxon>Duplodnaviria</taxon>
        <taxon>Heunggongvirae</taxon>
        <taxon>Uroviricota</taxon>
        <taxon>Caudoviricetes</taxon>
    </lineage>
</organism>
<sequence>MNFTGINLDLQGVMRRTYENLLYQSSFMNFLNRSFMEVARNTGTPMIEVIKQTDTPLNVRQGAEISNAITSTLATYDSVKVDLTQLPMDYSFRISPLMIGSNIENALEGQINLKDSQIAFEIDRFGYGKFNEAITGPTDGSMAYTDGQVYVWNPADGEATINLINTLKALLFNRKVYGDYLLGLDAITYANYVTALTSILKFETRAGIEGVDQGQVGEAYGVSAFQINSNALKTRTGESTNCVGYFANEIGAVGDMFFSSMAQYLGNYPGLPGYYVLEGNILFGAEVVRSEAIIKLVTTIATVNAGSFDAGTVSTDYTQTTPFSGTNVAKFVAIGLPTGLSLNETSGAVTGTPTVAGSYPVSIFGVDANGNYSNAYTGTIVIA</sequence>
<accession>A0A8S5S741</accession>
<name>A0A8S5S741_9CAUD</name>
<dbReference type="InterPro" id="IPR015919">
    <property type="entry name" value="Cadherin-like_sf"/>
</dbReference>
<proteinExistence type="predicted"/>
<dbReference type="Gene3D" id="2.60.40.10">
    <property type="entry name" value="Immunoglobulins"/>
    <property type="match status" value="1"/>
</dbReference>
<dbReference type="Pfam" id="PF05345">
    <property type="entry name" value="He_PIG"/>
    <property type="match status" value="1"/>
</dbReference>
<dbReference type="InterPro" id="IPR013783">
    <property type="entry name" value="Ig-like_fold"/>
</dbReference>
<dbReference type="GO" id="GO:0016020">
    <property type="term" value="C:membrane"/>
    <property type="evidence" value="ECO:0007669"/>
    <property type="project" value="InterPro"/>
</dbReference>
<dbReference type="SUPFAM" id="SSF49313">
    <property type="entry name" value="Cadherin-like"/>
    <property type="match status" value="1"/>
</dbReference>
<reference evidence="1" key="1">
    <citation type="journal article" date="2021" name="Proc. Natl. Acad. Sci. U.S.A.">
        <title>A Catalog of Tens of Thousands of Viruses from Human Metagenomes Reveals Hidden Associations with Chronic Diseases.</title>
        <authorList>
            <person name="Tisza M.J."/>
            <person name="Buck C.B."/>
        </authorList>
    </citation>
    <scope>NUCLEOTIDE SEQUENCE</scope>
    <source>
        <strain evidence="1">CtqwY3</strain>
    </source>
</reference>
<evidence type="ECO:0000313" key="1">
    <source>
        <dbReference type="EMBL" id="DAF46627.1"/>
    </source>
</evidence>
<dbReference type="GO" id="GO:0005509">
    <property type="term" value="F:calcium ion binding"/>
    <property type="evidence" value="ECO:0007669"/>
    <property type="project" value="InterPro"/>
</dbReference>
<dbReference type="EMBL" id="BK032541">
    <property type="protein sequence ID" value="DAF46627.1"/>
    <property type="molecule type" value="Genomic_DNA"/>
</dbReference>